<evidence type="ECO:0000256" key="11">
    <source>
        <dbReference type="ARBA" id="ARBA00046340"/>
    </source>
</evidence>
<keyword evidence="4" id="KW-0479">Metal-binding</keyword>
<keyword evidence="7" id="KW-0186">Copper</keyword>
<keyword evidence="6" id="KW-0560">Oxidoreductase</keyword>
<evidence type="ECO:0000256" key="2">
    <source>
        <dbReference type="ARBA" id="ARBA00004613"/>
    </source>
</evidence>
<evidence type="ECO:0000256" key="4">
    <source>
        <dbReference type="ARBA" id="ARBA00022723"/>
    </source>
</evidence>
<comment type="caution">
    <text evidence="13">The sequence shown here is derived from an EMBL/GenBank/DDBJ whole genome shotgun (WGS) entry which is preliminary data.</text>
</comment>
<evidence type="ECO:0000256" key="6">
    <source>
        <dbReference type="ARBA" id="ARBA00023002"/>
    </source>
</evidence>
<dbReference type="GO" id="GO:0004497">
    <property type="term" value="F:monooxygenase activity"/>
    <property type="evidence" value="ECO:0007669"/>
    <property type="project" value="UniProtKB-KW"/>
</dbReference>
<feature type="region of interest" description="Disordered" evidence="12">
    <location>
        <begin position="252"/>
        <end position="285"/>
    </location>
</feature>
<evidence type="ECO:0000256" key="8">
    <source>
        <dbReference type="ARBA" id="ARBA00023033"/>
    </source>
</evidence>
<keyword evidence="5" id="KW-0732">Signal</keyword>
<proteinExistence type="inferred from homology"/>
<keyword evidence="8" id="KW-0503">Monooxygenase</keyword>
<keyword evidence="9" id="KW-1015">Disulfide bond</keyword>
<protein>
    <submittedName>
        <fullName evidence="13">Uncharacterized protein</fullName>
    </submittedName>
</protein>
<dbReference type="Gene3D" id="2.70.50.70">
    <property type="match status" value="1"/>
</dbReference>
<organism evidence="13 14">
    <name type="scientific">Rhodotorula paludigena</name>
    <dbReference type="NCBI Taxonomy" id="86838"/>
    <lineage>
        <taxon>Eukaryota</taxon>
        <taxon>Fungi</taxon>
        <taxon>Dikarya</taxon>
        <taxon>Basidiomycota</taxon>
        <taxon>Pucciniomycotina</taxon>
        <taxon>Microbotryomycetes</taxon>
        <taxon>Sporidiobolales</taxon>
        <taxon>Sporidiobolaceae</taxon>
        <taxon>Rhodotorula</taxon>
    </lineage>
</organism>
<evidence type="ECO:0000256" key="9">
    <source>
        <dbReference type="ARBA" id="ARBA00023157"/>
    </source>
</evidence>
<evidence type="ECO:0000313" key="13">
    <source>
        <dbReference type="EMBL" id="GJN93959.1"/>
    </source>
</evidence>
<evidence type="ECO:0000256" key="12">
    <source>
        <dbReference type="SAM" id="MobiDB-lite"/>
    </source>
</evidence>
<keyword evidence="3" id="KW-0964">Secreted</keyword>
<dbReference type="Pfam" id="PF22810">
    <property type="entry name" value="LPMO_AA14"/>
    <property type="match status" value="1"/>
</dbReference>
<feature type="compositionally biased region" description="Low complexity" evidence="12">
    <location>
        <begin position="252"/>
        <end position="283"/>
    </location>
</feature>
<gene>
    <name evidence="13" type="ORF">Rhopal_007020-T1</name>
</gene>
<evidence type="ECO:0000256" key="7">
    <source>
        <dbReference type="ARBA" id="ARBA00023008"/>
    </source>
</evidence>
<comment type="similarity">
    <text evidence="11">Belongs to the polysaccharide monooxygenase AA14 family.</text>
</comment>
<evidence type="ECO:0000256" key="1">
    <source>
        <dbReference type="ARBA" id="ARBA00001973"/>
    </source>
</evidence>
<evidence type="ECO:0000256" key="5">
    <source>
        <dbReference type="ARBA" id="ARBA00022729"/>
    </source>
</evidence>
<evidence type="ECO:0000313" key="14">
    <source>
        <dbReference type="Proteomes" id="UP001342314"/>
    </source>
</evidence>
<accession>A0AAV5GVH9</accession>
<evidence type="ECO:0000256" key="10">
    <source>
        <dbReference type="ARBA" id="ARBA00023180"/>
    </source>
</evidence>
<name>A0AAV5GVH9_9BASI</name>
<keyword evidence="14" id="KW-1185">Reference proteome</keyword>
<comment type="cofactor">
    <cofactor evidence="1">
        <name>Cu(2+)</name>
        <dbReference type="ChEBI" id="CHEBI:29036"/>
    </cofactor>
</comment>
<comment type="subcellular location">
    <subcellularLocation>
        <location evidence="2">Secreted</location>
    </subcellularLocation>
</comment>
<dbReference type="Proteomes" id="UP001342314">
    <property type="component" value="Unassembled WGS sequence"/>
</dbReference>
<dbReference type="GO" id="GO:0046872">
    <property type="term" value="F:metal ion binding"/>
    <property type="evidence" value="ECO:0007669"/>
    <property type="project" value="UniProtKB-KW"/>
</dbReference>
<evidence type="ECO:0000256" key="3">
    <source>
        <dbReference type="ARBA" id="ARBA00022525"/>
    </source>
</evidence>
<reference evidence="13 14" key="1">
    <citation type="submission" date="2021-12" db="EMBL/GenBank/DDBJ databases">
        <title>High titer production of polyol ester of fatty acids by Rhodotorula paludigena BS15 towards product separation-free biomass refinery.</title>
        <authorList>
            <person name="Mano J."/>
            <person name="Ono H."/>
            <person name="Tanaka T."/>
            <person name="Naito K."/>
            <person name="Sushida H."/>
            <person name="Ike M."/>
            <person name="Tokuyasu K."/>
            <person name="Kitaoka M."/>
        </authorList>
    </citation>
    <scope>NUCLEOTIDE SEQUENCE [LARGE SCALE GENOMIC DNA]</scope>
    <source>
        <strain evidence="13 14">BS15</strain>
    </source>
</reference>
<dbReference type="EMBL" id="BQKY01000015">
    <property type="protein sequence ID" value="GJN93959.1"/>
    <property type="molecule type" value="Genomic_DNA"/>
</dbReference>
<dbReference type="InterPro" id="IPR054497">
    <property type="entry name" value="LPMO_AA14"/>
</dbReference>
<keyword evidence="10" id="KW-0325">Glycoprotein</keyword>
<dbReference type="GO" id="GO:0005576">
    <property type="term" value="C:extracellular region"/>
    <property type="evidence" value="ECO:0007669"/>
    <property type="project" value="UniProtKB-SubCell"/>
</dbReference>
<sequence>MYGVGPDFEYTIGDPVIPIGPDVADQNDWWFRGPEARALKPQDGAVMDLPAGGKVDFEIACHVDWTSYGDKTTDPNAELSACPDNYDPDGPLDDSLLSGCALAIADKSDIEEVGWDDLAVFSVNHRCVRERITTFEIPERMPACTGNNCVCAWLWLANNGTANFYMTAFDCRITDVDDDFARPILPPVDPVFCPDGDSTCEPAAGAKRPLYAYNEPTNVVWQGNDARPGYHASWSFPNDGAQNDIFDLSAVSTTSATSPHTPTTTSRVQPPTTIPSISTSTSESESDYTSLFDRRIVRDIHSNHVLDL</sequence>
<dbReference type="AlphaFoldDB" id="A0AAV5GVH9"/>